<dbReference type="OrthoDB" id="646079at2"/>
<keyword evidence="1" id="KW-0732">Signal</keyword>
<dbReference type="Proteomes" id="UP000320643">
    <property type="component" value="Unassembled WGS sequence"/>
</dbReference>
<accession>A0A552UZG5</accession>
<feature type="chain" id="PRO_5021991407" description="Lipoprotein" evidence="1">
    <location>
        <begin position="25"/>
        <end position="237"/>
    </location>
</feature>
<protein>
    <recommendedName>
        <fullName evidence="4">Lipoprotein</fullName>
    </recommendedName>
</protein>
<evidence type="ECO:0000256" key="1">
    <source>
        <dbReference type="SAM" id="SignalP"/>
    </source>
</evidence>
<gene>
    <name evidence="2" type="ORF">FMM05_13310</name>
</gene>
<dbReference type="AlphaFoldDB" id="A0A552UZG5"/>
<proteinExistence type="predicted"/>
<feature type="signal peptide" evidence="1">
    <location>
        <begin position="1"/>
        <end position="24"/>
    </location>
</feature>
<evidence type="ECO:0000313" key="2">
    <source>
        <dbReference type="EMBL" id="TRW23633.1"/>
    </source>
</evidence>
<dbReference type="RefSeq" id="WP_143373890.1">
    <property type="nucleotide sequence ID" value="NZ_VJVZ01000008.1"/>
</dbReference>
<sequence>MKKVNLPFAGLLFVALLCSCSSEDSPETFNINTKGAPANTRLGGIVAGNKSNPIDFAGESYRSTLSEYQSGNYSPDSLAAVINLVNSLTGTVTLTTTAVDDTTETLLTASIQSPKATLVVILQQSSLSTEAREVLTDFVEGFDSLKAKPFEEIYPEIVSLENTISGSDSLTATDKNVLLTVTSIARHSLSNKCCEDTDWETSVGNIVAATAGALVSTDLAVRYTLITRIGEYELVPL</sequence>
<name>A0A552UZG5_9FLAO</name>
<dbReference type="EMBL" id="VJVZ01000008">
    <property type="protein sequence ID" value="TRW23633.1"/>
    <property type="molecule type" value="Genomic_DNA"/>
</dbReference>
<organism evidence="2 3">
    <name type="scientific">Flavobacterium zepuense</name>
    <dbReference type="NCBI Taxonomy" id="2593302"/>
    <lineage>
        <taxon>Bacteria</taxon>
        <taxon>Pseudomonadati</taxon>
        <taxon>Bacteroidota</taxon>
        <taxon>Flavobacteriia</taxon>
        <taxon>Flavobacteriales</taxon>
        <taxon>Flavobacteriaceae</taxon>
        <taxon>Flavobacterium</taxon>
    </lineage>
</organism>
<evidence type="ECO:0000313" key="3">
    <source>
        <dbReference type="Proteomes" id="UP000320643"/>
    </source>
</evidence>
<keyword evidence="3" id="KW-1185">Reference proteome</keyword>
<evidence type="ECO:0008006" key="4">
    <source>
        <dbReference type="Google" id="ProtNLM"/>
    </source>
</evidence>
<comment type="caution">
    <text evidence="2">The sequence shown here is derived from an EMBL/GenBank/DDBJ whole genome shotgun (WGS) entry which is preliminary data.</text>
</comment>
<dbReference type="PROSITE" id="PS51257">
    <property type="entry name" value="PROKAR_LIPOPROTEIN"/>
    <property type="match status" value="1"/>
</dbReference>
<reference evidence="2 3" key="1">
    <citation type="submission" date="2019-07" db="EMBL/GenBank/DDBJ databases">
        <title>Flavobacterium sp. nov., isolated from glacier ice.</title>
        <authorList>
            <person name="Liu Q."/>
            <person name="Xin Y.-H."/>
        </authorList>
    </citation>
    <scope>NUCLEOTIDE SEQUENCE [LARGE SCALE GENOMIC DNA]</scope>
    <source>
        <strain evidence="2 3">ZT4R6</strain>
    </source>
</reference>